<proteinExistence type="predicted"/>
<protein>
    <submittedName>
        <fullName evidence="2">P-loop containing nucleoside triphosphatehydrolases superfamily protein</fullName>
    </submittedName>
</protein>
<evidence type="ECO:0000313" key="2">
    <source>
        <dbReference type="EMBL" id="GER40522.1"/>
    </source>
</evidence>
<reference evidence="3" key="1">
    <citation type="journal article" date="2019" name="Curr. Biol.">
        <title>Genome Sequence of Striga asiatica Provides Insight into the Evolution of Plant Parasitism.</title>
        <authorList>
            <person name="Yoshida S."/>
            <person name="Kim S."/>
            <person name="Wafula E.K."/>
            <person name="Tanskanen J."/>
            <person name="Kim Y.M."/>
            <person name="Honaas L."/>
            <person name="Yang Z."/>
            <person name="Spallek T."/>
            <person name="Conn C.E."/>
            <person name="Ichihashi Y."/>
            <person name="Cheong K."/>
            <person name="Cui S."/>
            <person name="Der J.P."/>
            <person name="Gundlach H."/>
            <person name="Jiao Y."/>
            <person name="Hori C."/>
            <person name="Ishida J.K."/>
            <person name="Kasahara H."/>
            <person name="Kiba T."/>
            <person name="Kim M.S."/>
            <person name="Koo N."/>
            <person name="Laohavisit A."/>
            <person name="Lee Y.H."/>
            <person name="Lumba S."/>
            <person name="McCourt P."/>
            <person name="Mortimer J.C."/>
            <person name="Mutuku J.M."/>
            <person name="Nomura T."/>
            <person name="Sasaki-Sekimoto Y."/>
            <person name="Seto Y."/>
            <person name="Wang Y."/>
            <person name="Wakatake T."/>
            <person name="Sakakibara H."/>
            <person name="Demura T."/>
            <person name="Yamaguchi S."/>
            <person name="Yoneyama K."/>
            <person name="Manabe R.I."/>
            <person name="Nelson D.C."/>
            <person name="Schulman A.H."/>
            <person name="Timko M.P."/>
            <person name="dePamphilis C.W."/>
            <person name="Choi D."/>
            <person name="Shirasu K."/>
        </authorList>
    </citation>
    <scope>NUCLEOTIDE SEQUENCE [LARGE SCALE GENOMIC DNA]</scope>
    <source>
        <strain evidence="3">cv. UVA1</strain>
    </source>
</reference>
<evidence type="ECO:0000256" key="1">
    <source>
        <dbReference type="SAM" id="MobiDB-lite"/>
    </source>
</evidence>
<dbReference type="EMBL" id="BKCP01005916">
    <property type="protein sequence ID" value="GER40522.1"/>
    <property type="molecule type" value="Genomic_DNA"/>
</dbReference>
<dbReference type="GO" id="GO:0016787">
    <property type="term" value="F:hydrolase activity"/>
    <property type="evidence" value="ECO:0007669"/>
    <property type="project" value="UniProtKB-KW"/>
</dbReference>
<accession>A0A5A7Q6I3</accession>
<evidence type="ECO:0000313" key="3">
    <source>
        <dbReference type="Proteomes" id="UP000325081"/>
    </source>
</evidence>
<dbReference type="Proteomes" id="UP000325081">
    <property type="component" value="Unassembled WGS sequence"/>
</dbReference>
<organism evidence="2 3">
    <name type="scientific">Striga asiatica</name>
    <name type="common">Asiatic witchweed</name>
    <name type="synonym">Buchnera asiatica</name>
    <dbReference type="NCBI Taxonomy" id="4170"/>
    <lineage>
        <taxon>Eukaryota</taxon>
        <taxon>Viridiplantae</taxon>
        <taxon>Streptophyta</taxon>
        <taxon>Embryophyta</taxon>
        <taxon>Tracheophyta</taxon>
        <taxon>Spermatophyta</taxon>
        <taxon>Magnoliopsida</taxon>
        <taxon>eudicotyledons</taxon>
        <taxon>Gunneridae</taxon>
        <taxon>Pentapetalae</taxon>
        <taxon>asterids</taxon>
        <taxon>lamiids</taxon>
        <taxon>Lamiales</taxon>
        <taxon>Orobanchaceae</taxon>
        <taxon>Buchnereae</taxon>
        <taxon>Striga</taxon>
    </lineage>
</organism>
<feature type="region of interest" description="Disordered" evidence="1">
    <location>
        <begin position="29"/>
        <end position="84"/>
    </location>
</feature>
<keyword evidence="3" id="KW-1185">Reference proteome</keyword>
<name>A0A5A7Q6I3_STRAF</name>
<comment type="caution">
    <text evidence="2">The sequence shown here is derived from an EMBL/GenBank/DDBJ whole genome shotgun (WGS) entry which is preliminary data.</text>
</comment>
<keyword evidence="2" id="KW-0378">Hydrolase</keyword>
<dbReference type="AlphaFoldDB" id="A0A5A7Q6I3"/>
<sequence length="155" mass="17880">MSYTVVDQPWVADRGRHIHCVVVARSIQTERLHPPPQPVHRENRDQCGRAVHHPRDDRRHQRRVAAEADRPEEHRRIEHEHVHPRQLLEERDGRHHRQMGPVLSRHQLRPRPAAVIGRRRQAGGGDEVVELVEHVVHAADVAEHGEGAVWVAALD</sequence>
<gene>
    <name evidence="2" type="ORF">STAS_17197</name>
</gene>